<accession>A0ABQ7FRI7</accession>
<feature type="chain" id="PRO_5045598862" evidence="2">
    <location>
        <begin position="23"/>
        <end position="136"/>
    </location>
</feature>
<comment type="caution">
    <text evidence="3">The sequence shown here is derived from an EMBL/GenBank/DDBJ whole genome shotgun (WGS) entry which is preliminary data.</text>
</comment>
<evidence type="ECO:0000313" key="3">
    <source>
        <dbReference type="EMBL" id="KAF5825268.1"/>
    </source>
</evidence>
<feature type="non-terminal residue" evidence="3">
    <location>
        <position position="1"/>
    </location>
</feature>
<feature type="signal peptide" evidence="2">
    <location>
        <begin position="1"/>
        <end position="22"/>
    </location>
</feature>
<feature type="compositionally biased region" description="Polar residues" evidence="1">
    <location>
        <begin position="89"/>
        <end position="99"/>
    </location>
</feature>
<evidence type="ECO:0000256" key="2">
    <source>
        <dbReference type="SAM" id="SignalP"/>
    </source>
</evidence>
<name>A0ABQ7FRI7_DUNSA</name>
<organism evidence="3 4">
    <name type="scientific">Dunaliella salina</name>
    <name type="common">Green alga</name>
    <name type="synonym">Protococcus salinus</name>
    <dbReference type="NCBI Taxonomy" id="3046"/>
    <lineage>
        <taxon>Eukaryota</taxon>
        <taxon>Viridiplantae</taxon>
        <taxon>Chlorophyta</taxon>
        <taxon>core chlorophytes</taxon>
        <taxon>Chlorophyceae</taxon>
        <taxon>CS clade</taxon>
        <taxon>Chlamydomonadales</taxon>
        <taxon>Dunaliellaceae</taxon>
        <taxon>Dunaliella</taxon>
    </lineage>
</organism>
<proteinExistence type="predicted"/>
<reference evidence="3" key="1">
    <citation type="submission" date="2017-08" db="EMBL/GenBank/DDBJ databases">
        <authorList>
            <person name="Polle J.E."/>
            <person name="Barry K."/>
            <person name="Cushman J."/>
            <person name="Schmutz J."/>
            <person name="Tran D."/>
            <person name="Hathwaick L.T."/>
            <person name="Yim W.C."/>
            <person name="Jenkins J."/>
            <person name="Mckie-Krisberg Z.M."/>
            <person name="Prochnik S."/>
            <person name="Lindquist E."/>
            <person name="Dockter R.B."/>
            <person name="Adam C."/>
            <person name="Molina H."/>
            <person name="Bunkerborg J."/>
            <person name="Jin E."/>
            <person name="Buchheim M."/>
            <person name="Magnuson J."/>
        </authorList>
    </citation>
    <scope>NUCLEOTIDE SEQUENCE</scope>
    <source>
        <strain evidence="3">CCAP 19/18</strain>
    </source>
</reference>
<dbReference type="EMBL" id="MU074265">
    <property type="protein sequence ID" value="KAF5825268.1"/>
    <property type="molecule type" value="Genomic_DNA"/>
</dbReference>
<evidence type="ECO:0000256" key="1">
    <source>
        <dbReference type="SAM" id="MobiDB-lite"/>
    </source>
</evidence>
<feature type="region of interest" description="Disordered" evidence="1">
    <location>
        <begin position="70"/>
        <end position="136"/>
    </location>
</feature>
<gene>
    <name evidence="3" type="ORF">DUNSADRAFT_12585</name>
</gene>
<protein>
    <submittedName>
        <fullName evidence="3">Uncharacterized protein</fullName>
    </submittedName>
</protein>
<dbReference type="Proteomes" id="UP000815325">
    <property type="component" value="Unassembled WGS sequence"/>
</dbReference>
<keyword evidence="4" id="KW-1185">Reference proteome</keyword>
<evidence type="ECO:0000313" key="4">
    <source>
        <dbReference type="Proteomes" id="UP000815325"/>
    </source>
</evidence>
<feature type="non-terminal residue" evidence="3">
    <location>
        <position position="136"/>
    </location>
</feature>
<keyword evidence="2" id="KW-0732">Signal</keyword>
<sequence length="136" mass="13114">DEGKPVLRLCIAAAAAAALTAAACSSCSNNVSAAGCADVIATAACASGWRFPVDDDKPSTAHGALQGAINDADMSDADSSAATGGYMGSAQQGSTSALNLPTPLPLGRKGHKGGNYHAPKTPTGKGGGGMPAVQGS</sequence>